<reference evidence="2 3" key="1">
    <citation type="submission" date="2017-07" db="EMBL/GenBank/DDBJ databases">
        <title>Leptospira spp. isolated from tropical soils.</title>
        <authorList>
            <person name="Thibeaux R."/>
            <person name="Iraola G."/>
            <person name="Ferres I."/>
            <person name="Bierque E."/>
            <person name="Girault D."/>
            <person name="Soupe-Gilbert M.-E."/>
            <person name="Picardeau M."/>
            <person name="Goarant C."/>
        </authorList>
    </citation>
    <scope>NUCLEOTIDE SEQUENCE [LARGE SCALE GENOMIC DNA]</scope>
    <source>
        <strain evidence="2 3">MCA1-C-A1</strain>
    </source>
</reference>
<gene>
    <name evidence="2" type="ORF">CH357_17940</name>
</gene>
<dbReference type="AlphaFoldDB" id="A0A2M9X8T2"/>
<sequence>MKKLLIVLLLILMFSDHSKLGIYADGCYICGSGSSSNCRDYCSYSGSDTSESRKKCEKSGCKIGGTASCPSAVNYKVCSASIFDSPIDKKSYLASLLAK</sequence>
<feature type="signal peptide" evidence="1">
    <location>
        <begin position="1"/>
        <end position="18"/>
    </location>
</feature>
<feature type="chain" id="PRO_5014961647" description="Cys-rich protein" evidence="1">
    <location>
        <begin position="19"/>
        <end position="99"/>
    </location>
</feature>
<comment type="caution">
    <text evidence="2">The sequence shown here is derived from an EMBL/GenBank/DDBJ whole genome shotgun (WGS) entry which is preliminary data.</text>
</comment>
<dbReference type="EMBL" id="NPDN01000011">
    <property type="protein sequence ID" value="PJZ24009.1"/>
    <property type="molecule type" value="Genomic_DNA"/>
</dbReference>
<organism evidence="2 3">
    <name type="scientific">Leptospira hartskeerlii</name>
    <dbReference type="NCBI Taxonomy" id="2023177"/>
    <lineage>
        <taxon>Bacteria</taxon>
        <taxon>Pseudomonadati</taxon>
        <taxon>Spirochaetota</taxon>
        <taxon>Spirochaetia</taxon>
        <taxon>Leptospirales</taxon>
        <taxon>Leptospiraceae</taxon>
        <taxon>Leptospira</taxon>
    </lineage>
</organism>
<keyword evidence="3" id="KW-1185">Reference proteome</keyword>
<evidence type="ECO:0000256" key="1">
    <source>
        <dbReference type="SAM" id="SignalP"/>
    </source>
</evidence>
<protein>
    <recommendedName>
        <fullName evidence="4">Cys-rich protein</fullName>
    </recommendedName>
</protein>
<evidence type="ECO:0000313" key="3">
    <source>
        <dbReference type="Proteomes" id="UP000232196"/>
    </source>
</evidence>
<keyword evidence="1" id="KW-0732">Signal</keyword>
<proteinExistence type="predicted"/>
<dbReference type="OrthoDB" id="344824at2"/>
<name>A0A2M9X8T2_9LEPT</name>
<dbReference type="Proteomes" id="UP000232196">
    <property type="component" value="Unassembled WGS sequence"/>
</dbReference>
<evidence type="ECO:0008006" key="4">
    <source>
        <dbReference type="Google" id="ProtNLM"/>
    </source>
</evidence>
<evidence type="ECO:0000313" key="2">
    <source>
        <dbReference type="EMBL" id="PJZ24009.1"/>
    </source>
</evidence>
<accession>A0A2M9X8T2</accession>